<protein>
    <submittedName>
        <fullName evidence="2">Uncharacterized protein</fullName>
    </submittedName>
</protein>
<proteinExistence type="predicted"/>
<keyword evidence="3" id="KW-1185">Reference proteome</keyword>
<dbReference type="Proteomes" id="UP000324222">
    <property type="component" value="Unassembled WGS sequence"/>
</dbReference>
<comment type="caution">
    <text evidence="2">The sequence shown here is derived from an EMBL/GenBank/DDBJ whole genome shotgun (WGS) entry which is preliminary data.</text>
</comment>
<dbReference type="EMBL" id="VSRR010036765">
    <property type="protein sequence ID" value="MPC73423.1"/>
    <property type="molecule type" value="Genomic_DNA"/>
</dbReference>
<name>A0A5B7HTQ7_PORTR</name>
<dbReference type="AlphaFoldDB" id="A0A5B7HTQ7"/>
<keyword evidence="1" id="KW-0732">Signal</keyword>
<organism evidence="2 3">
    <name type="scientific">Portunus trituberculatus</name>
    <name type="common">Swimming crab</name>
    <name type="synonym">Neptunus trituberculatus</name>
    <dbReference type="NCBI Taxonomy" id="210409"/>
    <lineage>
        <taxon>Eukaryota</taxon>
        <taxon>Metazoa</taxon>
        <taxon>Ecdysozoa</taxon>
        <taxon>Arthropoda</taxon>
        <taxon>Crustacea</taxon>
        <taxon>Multicrustacea</taxon>
        <taxon>Malacostraca</taxon>
        <taxon>Eumalacostraca</taxon>
        <taxon>Eucarida</taxon>
        <taxon>Decapoda</taxon>
        <taxon>Pleocyemata</taxon>
        <taxon>Brachyura</taxon>
        <taxon>Eubrachyura</taxon>
        <taxon>Portunoidea</taxon>
        <taxon>Portunidae</taxon>
        <taxon>Portuninae</taxon>
        <taxon>Portunus</taxon>
    </lineage>
</organism>
<feature type="chain" id="PRO_5023009478" evidence="1">
    <location>
        <begin position="25"/>
        <end position="62"/>
    </location>
</feature>
<reference evidence="2 3" key="1">
    <citation type="submission" date="2019-05" db="EMBL/GenBank/DDBJ databases">
        <title>Another draft genome of Portunus trituberculatus and its Hox gene families provides insights of decapod evolution.</title>
        <authorList>
            <person name="Jeong J.-H."/>
            <person name="Song I."/>
            <person name="Kim S."/>
            <person name="Choi T."/>
            <person name="Kim D."/>
            <person name="Ryu S."/>
            <person name="Kim W."/>
        </authorList>
    </citation>
    <scope>NUCLEOTIDE SEQUENCE [LARGE SCALE GENOMIC DNA]</scope>
    <source>
        <tissue evidence="2">Muscle</tissue>
    </source>
</reference>
<sequence>MARITPPPPLLLMVLLLVVLNLEGSPNTTLASDCPADVVVKEGVTRVVFTEDIKFPSSFETG</sequence>
<accession>A0A5B7HTQ7</accession>
<gene>
    <name evidence="2" type="ORF">E2C01_067751</name>
</gene>
<evidence type="ECO:0000313" key="3">
    <source>
        <dbReference type="Proteomes" id="UP000324222"/>
    </source>
</evidence>
<feature type="signal peptide" evidence="1">
    <location>
        <begin position="1"/>
        <end position="24"/>
    </location>
</feature>
<evidence type="ECO:0000256" key="1">
    <source>
        <dbReference type="SAM" id="SignalP"/>
    </source>
</evidence>
<evidence type="ECO:0000313" key="2">
    <source>
        <dbReference type="EMBL" id="MPC73423.1"/>
    </source>
</evidence>